<accession>A0A4Z2I5P2</accession>
<proteinExistence type="predicted"/>
<dbReference type="AlphaFoldDB" id="A0A4Z2I5P2"/>
<evidence type="ECO:0000256" key="1">
    <source>
        <dbReference type="SAM" id="MobiDB-lite"/>
    </source>
</evidence>
<reference evidence="2 3" key="1">
    <citation type="submission" date="2019-03" db="EMBL/GenBank/DDBJ databases">
        <title>First draft genome of Liparis tanakae, snailfish: a comprehensive survey of snailfish specific genes.</title>
        <authorList>
            <person name="Kim W."/>
            <person name="Song I."/>
            <person name="Jeong J.-H."/>
            <person name="Kim D."/>
            <person name="Kim S."/>
            <person name="Ryu S."/>
            <person name="Song J.Y."/>
            <person name="Lee S.K."/>
        </authorList>
    </citation>
    <scope>NUCLEOTIDE SEQUENCE [LARGE SCALE GENOMIC DNA]</scope>
    <source>
        <tissue evidence="2">Muscle</tissue>
    </source>
</reference>
<name>A0A4Z2I5P2_9TELE</name>
<feature type="region of interest" description="Disordered" evidence="1">
    <location>
        <begin position="1"/>
        <end position="22"/>
    </location>
</feature>
<organism evidence="2 3">
    <name type="scientific">Liparis tanakae</name>
    <name type="common">Tanaka's snailfish</name>
    <dbReference type="NCBI Taxonomy" id="230148"/>
    <lineage>
        <taxon>Eukaryota</taxon>
        <taxon>Metazoa</taxon>
        <taxon>Chordata</taxon>
        <taxon>Craniata</taxon>
        <taxon>Vertebrata</taxon>
        <taxon>Euteleostomi</taxon>
        <taxon>Actinopterygii</taxon>
        <taxon>Neopterygii</taxon>
        <taxon>Teleostei</taxon>
        <taxon>Neoteleostei</taxon>
        <taxon>Acanthomorphata</taxon>
        <taxon>Eupercaria</taxon>
        <taxon>Perciformes</taxon>
        <taxon>Cottioidei</taxon>
        <taxon>Cottales</taxon>
        <taxon>Liparidae</taxon>
        <taxon>Liparis</taxon>
    </lineage>
</organism>
<protein>
    <submittedName>
        <fullName evidence="2">Uncharacterized protein</fullName>
    </submittedName>
</protein>
<evidence type="ECO:0000313" key="3">
    <source>
        <dbReference type="Proteomes" id="UP000314294"/>
    </source>
</evidence>
<keyword evidence="3" id="KW-1185">Reference proteome</keyword>
<gene>
    <name evidence="2" type="ORF">EYF80_016519</name>
</gene>
<comment type="caution">
    <text evidence="2">The sequence shown here is derived from an EMBL/GenBank/DDBJ whole genome shotgun (WGS) entry which is preliminary data.</text>
</comment>
<feature type="compositionally biased region" description="Basic residues" evidence="1">
    <location>
        <begin position="8"/>
        <end position="22"/>
    </location>
</feature>
<sequence>MRNSSSHYIKHKDRTRTRQPRHACPRINRAVQVRFVLRGLPVRAAAARTSAEGDQHPGQRWLVNNQAATVPSLPSCWEHWERRVTYRKNG</sequence>
<dbReference type="EMBL" id="SRLO01000126">
    <property type="protein sequence ID" value="TNN73356.1"/>
    <property type="molecule type" value="Genomic_DNA"/>
</dbReference>
<dbReference type="Proteomes" id="UP000314294">
    <property type="component" value="Unassembled WGS sequence"/>
</dbReference>
<evidence type="ECO:0000313" key="2">
    <source>
        <dbReference type="EMBL" id="TNN73356.1"/>
    </source>
</evidence>